<organism evidence="2 3">
    <name type="scientific">Favolaschia claudopus</name>
    <dbReference type="NCBI Taxonomy" id="2862362"/>
    <lineage>
        <taxon>Eukaryota</taxon>
        <taxon>Fungi</taxon>
        <taxon>Dikarya</taxon>
        <taxon>Basidiomycota</taxon>
        <taxon>Agaricomycotina</taxon>
        <taxon>Agaricomycetes</taxon>
        <taxon>Agaricomycetidae</taxon>
        <taxon>Agaricales</taxon>
        <taxon>Marasmiineae</taxon>
        <taxon>Mycenaceae</taxon>
        <taxon>Favolaschia</taxon>
    </lineage>
</organism>
<protein>
    <submittedName>
        <fullName evidence="2">Uncharacterized protein</fullName>
    </submittedName>
</protein>
<dbReference type="AlphaFoldDB" id="A0AAV9ZXU8"/>
<name>A0AAV9ZXU8_9AGAR</name>
<gene>
    <name evidence="2" type="ORF">R3P38DRAFT_3223163</name>
</gene>
<feature type="compositionally biased region" description="Polar residues" evidence="1">
    <location>
        <begin position="1"/>
        <end position="11"/>
    </location>
</feature>
<accession>A0AAV9ZXU8</accession>
<comment type="caution">
    <text evidence="2">The sequence shown here is derived from an EMBL/GenBank/DDBJ whole genome shotgun (WGS) entry which is preliminary data.</text>
</comment>
<proteinExistence type="predicted"/>
<evidence type="ECO:0000313" key="3">
    <source>
        <dbReference type="Proteomes" id="UP001362999"/>
    </source>
</evidence>
<dbReference type="EMBL" id="JAWWNJ010000101">
    <property type="protein sequence ID" value="KAK6995730.1"/>
    <property type="molecule type" value="Genomic_DNA"/>
</dbReference>
<keyword evidence="3" id="KW-1185">Reference proteome</keyword>
<evidence type="ECO:0000313" key="2">
    <source>
        <dbReference type="EMBL" id="KAK6995730.1"/>
    </source>
</evidence>
<sequence length="70" mass="7652">MTTLPASTSRSSPDDAQLHSVSLPDPPPPLDVHPIPLPVLPQTHTAPHLHPQRHPSVKNTCREKAKRTSE</sequence>
<evidence type="ECO:0000256" key="1">
    <source>
        <dbReference type="SAM" id="MobiDB-lite"/>
    </source>
</evidence>
<reference evidence="2 3" key="1">
    <citation type="journal article" date="2024" name="J Genomics">
        <title>Draft genome sequencing and assembly of Favolaschia claudopus CIRM-BRFM 2984 isolated from oak limbs.</title>
        <authorList>
            <person name="Navarro D."/>
            <person name="Drula E."/>
            <person name="Chaduli D."/>
            <person name="Cazenave R."/>
            <person name="Ahrendt S."/>
            <person name="Wang J."/>
            <person name="Lipzen A."/>
            <person name="Daum C."/>
            <person name="Barry K."/>
            <person name="Grigoriev I.V."/>
            <person name="Favel A."/>
            <person name="Rosso M.N."/>
            <person name="Martin F."/>
        </authorList>
    </citation>
    <scope>NUCLEOTIDE SEQUENCE [LARGE SCALE GENOMIC DNA]</scope>
    <source>
        <strain evidence="2 3">CIRM-BRFM 2984</strain>
    </source>
</reference>
<feature type="compositionally biased region" description="Pro residues" evidence="1">
    <location>
        <begin position="24"/>
        <end position="39"/>
    </location>
</feature>
<feature type="compositionally biased region" description="Basic and acidic residues" evidence="1">
    <location>
        <begin position="60"/>
        <end position="70"/>
    </location>
</feature>
<dbReference type="Proteomes" id="UP001362999">
    <property type="component" value="Unassembled WGS sequence"/>
</dbReference>
<feature type="region of interest" description="Disordered" evidence="1">
    <location>
        <begin position="1"/>
        <end position="70"/>
    </location>
</feature>